<dbReference type="SUPFAM" id="SSF52540">
    <property type="entry name" value="P-loop containing nucleoside triphosphate hydrolases"/>
    <property type="match status" value="1"/>
</dbReference>
<accession>A0A9N9CDK4</accession>
<protein>
    <submittedName>
        <fullName evidence="1">5887_t:CDS:1</fullName>
    </submittedName>
</protein>
<dbReference type="InterPro" id="IPR027417">
    <property type="entry name" value="P-loop_NTPase"/>
</dbReference>
<sequence length="275" mass="30753">MKLQLKVTLFGAAGNGKSSIGNMLLSGNISGPFPVVDTPRGLNVDGHIMHASSERYMVYDMSGVGEISSSNNPHEEVAESIKNYFSRKRTPLNFICYVVKEGRSKLAGVQSTFSLFKKIFKGGEKNFVIIITDSSQEWVDRCRNELVNDFGNYPMIGVDFPFHKKFDDRIQEELRKRSINHLNTQLLNLRHACTEFQINNTFETREEYFAETVAQVPVLGNAYRLLSSGAYYVAGRADMSKERLPEGPIKGVAKLVFDVGYTAIIICGNTCAIIE</sequence>
<gene>
    <name evidence="1" type="ORF">DEBURN_LOCUS9250</name>
</gene>
<evidence type="ECO:0000313" key="1">
    <source>
        <dbReference type="EMBL" id="CAG8595150.1"/>
    </source>
</evidence>
<name>A0A9N9CDK4_9GLOM</name>
<organism evidence="1 2">
    <name type="scientific">Diversispora eburnea</name>
    <dbReference type="NCBI Taxonomy" id="1213867"/>
    <lineage>
        <taxon>Eukaryota</taxon>
        <taxon>Fungi</taxon>
        <taxon>Fungi incertae sedis</taxon>
        <taxon>Mucoromycota</taxon>
        <taxon>Glomeromycotina</taxon>
        <taxon>Glomeromycetes</taxon>
        <taxon>Diversisporales</taxon>
        <taxon>Diversisporaceae</taxon>
        <taxon>Diversispora</taxon>
    </lineage>
</organism>
<evidence type="ECO:0000313" key="2">
    <source>
        <dbReference type="Proteomes" id="UP000789706"/>
    </source>
</evidence>
<dbReference type="EMBL" id="CAJVPK010001676">
    <property type="protein sequence ID" value="CAG8595150.1"/>
    <property type="molecule type" value="Genomic_DNA"/>
</dbReference>
<comment type="caution">
    <text evidence="1">The sequence shown here is derived from an EMBL/GenBank/DDBJ whole genome shotgun (WGS) entry which is preliminary data.</text>
</comment>
<dbReference type="AlphaFoldDB" id="A0A9N9CDK4"/>
<proteinExistence type="predicted"/>
<dbReference type="Gene3D" id="3.40.50.300">
    <property type="entry name" value="P-loop containing nucleotide triphosphate hydrolases"/>
    <property type="match status" value="1"/>
</dbReference>
<dbReference type="OrthoDB" id="8954335at2759"/>
<keyword evidence="2" id="KW-1185">Reference proteome</keyword>
<dbReference type="Proteomes" id="UP000789706">
    <property type="component" value="Unassembled WGS sequence"/>
</dbReference>
<dbReference type="CDD" id="cd00882">
    <property type="entry name" value="Ras_like_GTPase"/>
    <property type="match status" value="1"/>
</dbReference>
<reference evidence="1" key="1">
    <citation type="submission" date="2021-06" db="EMBL/GenBank/DDBJ databases">
        <authorList>
            <person name="Kallberg Y."/>
            <person name="Tangrot J."/>
            <person name="Rosling A."/>
        </authorList>
    </citation>
    <scope>NUCLEOTIDE SEQUENCE</scope>
    <source>
        <strain evidence="1">AZ414A</strain>
    </source>
</reference>